<name>A0A3P7E6I3_WUCBA</name>
<protein>
    <recommendedName>
        <fullName evidence="5">JmjC domain-containing protein</fullName>
    </recommendedName>
</protein>
<dbReference type="OrthoDB" id="1667110at2759"/>
<dbReference type="Gene3D" id="2.60.120.650">
    <property type="entry name" value="Cupin"/>
    <property type="match status" value="1"/>
</dbReference>
<gene>
    <name evidence="6" type="ORF">WBA_LOCUS4885</name>
</gene>
<reference evidence="6 7" key="1">
    <citation type="submission" date="2018-11" db="EMBL/GenBank/DDBJ databases">
        <authorList>
            <consortium name="Pathogen Informatics"/>
        </authorList>
    </citation>
    <scope>NUCLEOTIDE SEQUENCE [LARGE SCALE GENOMIC DNA]</scope>
</reference>
<proteinExistence type="predicted"/>
<dbReference type="Pfam" id="PF02373">
    <property type="entry name" value="JmjC"/>
    <property type="match status" value="1"/>
</dbReference>
<dbReference type="GO" id="GO:0000785">
    <property type="term" value="C:chromatin"/>
    <property type="evidence" value="ECO:0007669"/>
    <property type="project" value="TreeGrafter"/>
</dbReference>
<dbReference type="SMART" id="SM00558">
    <property type="entry name" value="JmjC"/>
    <property type="match status" value="1"/>
</dbReference>
<evidence type="ECO:0000256" key="1">
    <source>
        <dbReference type="ARBA" id="ARBA00004123"/>
    </source>
</evidence>
<dbReference type="AlphaFoldDB" id="A0A3P7E6I3"/>
<feature type="compositionally biased region" description="Polar residues" evidence="4">
    <location>
        <begin position="67"/>
        <end position="79"/>
    </location>
</feature>
<dbReference type="InterPro" id="IPR045109">
    <property type="entry name" value="LSDs-like"/>
</dbReference>
<keyword evidence="2" id="KW-0479">Metal-binding</keyword>
<dbReference type="PROSITE" id="PS51184">
    <property type="entry name" value="JMJC"/>
    <property type="match status" value="1"/>
</dbReference>
<dbReference type="GO" id="GO:0003712">
    <property type="term" value="F:transcription coregulator activity"/>
    <property type="evidence" value="ECO:0007669"/>
    <property type="project" value="TreeGrafter"/>
</dbReference>
<feature type="non-terminal residue" evidence="6">
    <location>
        <position position="755"/>
    </location>
</feature>
<accession>A0A3P7E6I3</accession>
<keyword evidence="7" id="KW-1185">Reference proteome</keyword>
<evidence type="ECO:0000313" key="7">
    <source>
        <dbReference type="Proteomes" id="UP000270924"/>
    </source>
</evidence>
<dbReference type="GO" id="GO:0031490">
    <property type="term" value="F:chromatin DNA binding"/>
    <property type="evidence" value="ECO:0007669"/>
    <property type="project" value="TreeGrafter"/>
</dbReference>
<keyword evidence="3" id="KW-0539">Nucleus</keyword>
<dbReference type="GO" id="GO:0032454">
    <property type="term" value="F:histone H3K9 demethylase activity"/>
    <property type="evidence" value="ECO:0007669"/>
    <property type="project" value="InterPro"/>
</dbReference>
<feature type="domain" description="JmjC" evidence="5">
    <location>
        <begin position="522"/>
        <end position="748"/>
    </location>
</feature>
<dbReference type="EMBL" id="UYWW01002192">
    <property type="protein sequence ID" value="VDM11499.1"/>
    <property type="molecule type" value="Genomic_DNA"/>
</dbReference>
<dbReference type="PANTHER" id="PTHR12549">
    <property type="entry name" value="JMJC DOMAIN-CONTAINING HISTONE DEMETHYLATION PROTEIN"/>
    <property type="match status" value="1"/>
</dbReference>
<dbReference type="GO" id="GO:0046872">
    <property type="term" value="F:metal ion binding"/>
    <property type="evidence" value="ECO:0007669"/>
    <property type="project" value="UniProtKB-KW"/>
</dbReference>
<dbReference type="PANTHER" id="PTHR12549:SF38">
    <property type="entry name" value="JMJC DOMAIN-CONTAINING HISTONE DEMETHYLASE 2, ISOFORM A"/>
    <property type="match status" value="1"/>
</dbReference>
<dbReference type="GO" id="GO:0006357">
    <property type="term" value="P:regulation of transcription by RNA polymerase II"/>
    <property type="evidence" value="ECO:0007669"/>
    <property type="project" value="TreeGrafter"/>
</dbReference>
<dbReference type="Proteomes" id="UP000270924">
    <property type="component" value="Unassembled WGS sequence"/>
</dbReference>
<comment type="subcellular location">
    <subcellularLocation>
        <location evidence="1">Nucleus</location>
    </subcellularLocation>
</comment>
<dbReference type="GO" id="GO:0000118">
    <property type="term" value="C:histone deacetylase complex"/>
    <property type="evidence" value="ECO:0007669"/>
    <property type="project" value="TreeGrafter"/>
</dbReference>
<organism evidence="6 7">
    <name type="scientific">Wuchereria bancrofti</name>
    <dbReference type="NCBI Taxonomy" id="6293"/>
    <lineage>
        <taxon>Eukaryota</taxon>
        <taxon>Metazoa</taxon>
        <taxon>Ecdysozoa</taxon>
        <taxon>Nematoda</taxon>
        <taxon>Chromadorea</taxon>
        <taxon>Rhabditida</taxon>
        <taxon>Spirurina</taxon>
        <taxon>Spiruromorpha</taxon>
        <taxon>Filarioidea</taxon>
        <taxon>Onchocercidae</taxon>
        <taxon>Wuchereria</taxon>
    </lineage>
</organism>
<sequence>MHKRSRTSAKHAEVYSSNIEMGCGDDGATQFVGNQGNIYEEIITERVIMPHRSRRGGQNLKEKTPMRNISNENTKSETVASDRYNEPKKYKYFRELVETSCDLANWRLQERPCVNSLYDPCIICATSPNKKKAMDCRFYNRMLRDRNNPKLCRHLLMNDIEKIKSSFLLEVNVPTEQFIDKRFTIGKPKEKAEAAQMAAYILQCVYSNYEKVVIREEEAISDFHKGEAFYNHAFGEKQICDACRFAILNAHFCCKICGSELCTACYKKLDGKGMAIYYLLRFALYLSHKNSAQQNCNFNKAKGRLPDVAEANITKRCREGVIRRSQSQNVNGFECLRTEGKGYIDDSYPPSWLESLPCTNSRIHSASMFHLGSFLPSFDIFRDTLYQSMEQIVRYGVKKDGALCNGNHGRGYNVKLFQEFSSDAYARFKAHLTAHNPIVVENVNRHPRYRRSLWTQEAFEKILASDRNLRVLDSRNFSTVMIRDKPCSLRMFWSKFGLKRGNDDCYMKIKDFPESKLFSSIAPEQYINLYEVMPFLDYTHIDREESGRGRLNLLNLFNNKREQLDPGPKVYICFGLYNAPHLASTPLHLDVSDAVNFLPFVKAPDEMSREEIILAVERRLDAEGIRGYHKERALREPEKAGAIWKIFHPSDNAKIRAAIVEWKEMKGEEWNADVIHNQDVVVTREMMDFFEERGIECRMFVQNEGDVVFIPSGAAHQVQNINSCVKIAEDFVAAEGIAYTVAVTDELRFLRTKDD</sequence>
<dbReference type="InParanoid" id="A0A3P7E6I3"/>
<evidence type="ECO:0000313" key="6">
    <source>
        <dbReference type="EMBL" id="VDM11499.1"/>
    </source>
</evidence>
<dbReference type="SUPFAM" id="SSF51197">
    <property type="entry name" value="Clavaminate synthase-like"/>
    <property type="match status" value="1"/>
</dbReference>
<evidence type="ECO:0000256" key="3">
    <source>
        <dbReference type="ARBA" id="ARBA00023242"/>
    </source>
</evidence>
<evidence type="ECO:0000259" key="5">
    <source>
        <dbReference type="PROSITE" id="PS51184"/>
    </source>
</evidence>
<feature type="region of interest" description="Disordered" evidence="4">
    <location>
        <begin position="55"/>
        <end position="80"/>
    </location>
</feature>
<dbReference type="InterPro" id="IPR003347">
    <property type="entry name" value="JmjC_dom"/>
</dbReference>
<evidence type="ECO:0000256" key="2">
    <source>
        <dbReference type="ARBA" id="ARBA00022723"/>
    </source>
</evidence>
<evidence type="ECO:0000256" key="4">
    <source>
        <dbReference type="SAM" id="MobiDB-lite"/>
    </source>
</evidence>